<organism evidence="2 3">
    <name type="scientific">Prunus dulcis</name>
    <name type="common">Almond</name>
    <name type="synonym">Amygdalus dulcis</name>
    <dbReference type="NCBI Taxonomy" id="3755"/>
    <lineage>
        <taxon>Eukaryota</taxon>
        <taxon>Viridiplantae</taxon>
        <taxon>Streptophyta</taxon>
        <taxon>Embryophyta</taxon>
        <taxon>Tracheophyta</taxon>
        <taxon>Spermatophyta</taxon>
        <taxon>Magnoliopsida</taxon>
        <taxon>eudicotyledons</taxon>
        <taxon>Gunneridae</taxon>
        <taxon>Pentapetalae</taxon>
        <taxon>rosids</taxon>
        <taxon>fabids</taxon>
        <taxon>Rosales</taxon>
        <taxon>Rosaceae</taxon>
        <taxon>Amygdaloideae</taxon>
        <taxon>Amygdaleae</taxon>
        <taxon>Prunus</taxon>
    </lineage>
</organism>
<keyword evidence="3" id="KW-1185">Reference proteome</keyword>
<dbReference type="Proteomes" id="UP001054821">
    <property type="component" value="Chromosome 3"/>
</dbReference>
<gene>
    <name evidence="2" type="ORF">L3X38_017683</name>
</gene>
<name>A0AAD4W9L1_PRUDU</name>
<feature type="compositionally biased region" description="Basic and acidic residues" evidence="1">
    <location>
        <begin position="53"/>
        <end position="72"/>
    </location>
</feature>
<feature type="region of interest" description="Disordered" evidence="1">
    <location>
        <begin position="49"/>
        <end position="72"/>
    </location>
</feature>
<sequence>MGRVDIMHVSCTSPLSERRSVGLMSCTGHARVPCVIDTVLVDRQRKSGQGHRWLREDTPEGAKDRASRKSDDELVSAALDKKRKGLEVAIRDVMGNELELPPFDFEPPLKLLLDMEELLLEDVKDIDSVTFWRQKKEVTLALYCEEVPLVNAFLTEVKIDAREVAHTKAISLSYSVQKCQNLSSTNGAEGDERKLGVTEEALAKAEQMKVEEVVAARTETVEEYKASDEFKNHVLDEMMEKQLGWEEQLDCDEQLDCERLVASFNPTP</sequence>
<dbReference type="EMBL" id="JAJFAZ020000003">
    <property type="protein sequence ID" value="KAI5338412.1"/>
    <property type="molecule type" value="Genomic_DNA"/>
</dbReference>
<dbReference type="AlphaFoldDB" id="A0AAD4W9L1"/>
<protein>
    <submittedName>
        <fullName evidence="2">Uncharacterized protein</fullName>
    </submittedName>
</protein>
<reference evidence="2 3" key="1">
    <citation type="journal article" date="2022" name="G3 (Bethesda)">
        <title>Whole-genome sequence and methylome profiling of the almond [Prunus dulcis (Mill.) D.A. Webb] cultivar 'Nonpareil'.</title>
        <authorList>
            <person name="D'Amico-Willman K.M."/>
            <person name="Ouma W.Z."/>
            <person name="Meulia T."/>
            <person name="Sideli G.M."/>
            <person name="Gradziel T.M."/>
            <person name="Fresnedo-Ramirez J."/>
        </authorList>
    </citation>
    <scope>NUCLEOTIDE SEQUENCE [LARGE SCALE GENOMIC DNA]</scope>
    <source>
        <strain evidence="2">Clone GOH B32 T37-40</strain>
    </source>
</reference>
<comment type="caution">
    <text evidence="2">The sequence shown here is derived from an EMBL/GenBank/DDBJ whole genome shotgun (WGS) entry which is preliminary data.</text>
</comment>
<evidence type="ECO:0000313" key="2">
    <source>
        <dbReference type="EMBL" id="KAI5338412.1"/>
    </source>
</evidence>
<accession>A0AAD4W9L1</accession>
<evidence type="ECO:0000313" key="3">
    <source>
        <dbReference type="Proteomes" id="UP001054821"/>
    </source>
</evidence>
<proteinExistence type="predicted"/>
<evidence type="ECO:0000256" key="1">
    <source>
        <dbReference type="SAM" id="MobiDB-lite"/>
    </source>
</evidence>